<protein>
    <submittedName>
        <fullName evidence="2">Uncharacterized protein</fullName>
    </submittedName>
</protein>
<evidence type="ECO:0000256" key="1">
    <source>
        <dbReference type="SAM" id="MobiDB-lite"/>
    </source>
</evidence>
<feature type="region of interest" description="Disordered" evidence="1">
    <location>
        <begin position="1"/>
        <end position="46"/>
    </location>
</feature>
<reference evidence="2 3" key="1">
    <citation type="journal article" date="2023" name="G3 (Bethesda)">
        <title>A haplotype-resolved chromosome-scale genome for Quercus rubra L. provides insights into the genetics of adaptive traits for red oak species.</title>
        <authorList>
            <person name="Kapoor B."/>
            <person name="Jenkins J."/>
            <person name="Schmutz J."/>
            <person name="Zhebentyayeva T."/>
            <person name="Kuelheim C."/>
            <person name="Coggeshall M."/>
            <person name="Heim C."/>
            <person name="Lasky J.R."/>
            <person name="Leites L."/>
            <person name="Islam-Faridi N."/>
            <person name="Romero-Severson J."/>
            <person name="DeLeo V.L."/>
            <person name="Lucas S.M."/>
            <person name="Lazic D."/>
            <person name="Gailing O."/>
            <person name="Carlson J."/>
            <person name="Staton M."/>
        </authorList>
    </citation>
    <scope>NUCLEOTIDE SEQUENCE [LARGE SCALE GENOMIC DNA]</scope>
    <source>
        <strain evidence="2">Pseudo-F2</strain>
    </source>
</reference>
<evidence type="ECO:0000313" key="3">
    <source>
        <dbReference type="Proteomes" id="UP001324115"/>
    </source>
</evidence>
<dbReference type="EMBL" id="JAXUIC010000005">
    <property type="protein sequence ID" value="KAK4587579.1"/>
    <property type="molecule type" value="Genomic_DNA"/>
</dbReference>
<dbReference type="Proteomes" id="UP001324115">
    <property type="component" value="Unassembled WGS sequence"/>
</dbReference>
<organism evidence="2 3">
    <name type="scientific">Quercus rubra</name>
    <name type="common">Northern red oak</name>
    <name type="synonym">Quercus borealis</name>
    <dbReference type="NCBI Taxonomy" id="3512"/>
    <lineage>
        <taxon>Eukaryota</taxon>
        <taxon>Viridiplantae</taxon>
        <taxon>Streptophyta</taxon>
        <taxon>Embryophyta</taxon>
        <taxon>Tracheophyta</taxon>
        <taxon>Spermatophyta</taxon>
        <taxon>Magnoliopsida</taxon>
        <taxon>eudicotyledons</taxon>
        <taxon>Gunneridae</taxon>
        <taxon>Pentapetalae</taxon>
        <taxon>rosids</taxon>
        <taxon>fabids</taxon>
        <taxon>Fagales</taxon>
        <taxon>Fagaceae</taxon>
        <taxon>Quercus</taxon>
    </lineage>
</organism>
<keyword evidence="3" id="KW-1185">Reference proteome</keyword>
<dbReference type="InterPro" id="IPR007175">
    <property type="entry name" value="Rpr2/Snm1/Rpp21"/>
</dbReference>
<dbReference type="GO" id="GO:0006396">
    <property type="term" value="P:RNA processing"/>
    <property type="evidence" value="ECO:0007669"/>
    <property type="project" value="InterPro"/>
</dbReference>
<comment type="caution">
    <text evidence="2">The sequence shown here is derived from an EMBL/GenBank/DDBJ whole genome shotgun (WGS) entry which is preliminary data.</text>
</comment>
<dbReference type="Pfam" id="PF04032">
    <property type="entry name" value="Rpr2"/>
    <property type="match status" value="1"/>
</dbReference>
<dbReference type="AlphaFoldDB" id="A0AAN7F951"/>
<sequence length="327" mass="36141">MFVKIPERKKEQNTRQDDMGKRGGGGGSGNKKSAQKLSSSNGFHNPISLREEITGKKQSKGGNSINSKSMLKLEHLQKLATWASGEAAIPSLGALFGQRLAAVTEAAWAPPNHSLFCCERCETILHPGFNCTVRIEKNRAKARHRRRKTNGFTQNNVVYKCYFCSHWNLRRGTPKGHTKEICPSKAKASLKSEPAKCRLQKCTSLEKVTRGKDDTYKTNEIASPALARENPTTDGPVTPLVPTTDGPMTPLVSSGSTLLEARRRKRNRSALKKPAGPENNSTPIDVEKTVSSNKRRRKSWTSLKEIAESTEYVSSRNITNLAIPLFI</sequence>
<feature type="compositionally biased region" description="Basic residues" evidence="1">
    <location>
        <begin position="262"/>
        <end position="271"/>
    </location>
</feature>
<feature type="region of interest" description="Disordered" evidence="1">
    <location>
        <begin position="219"/>
        <end position="297"/>
    </location>
</feature>
<accession>A0AAN7F951</accession>
<name>A0AAN7F951_QUERU</name>
<proteinExistence type="predicted"/>
<gene>
    <name evidence="2" type="ORF">RGQ29_018833</name>
</gene>
<evidence type="ECO:0000313" key="2">
    <source>
        <dbReference type="EMBL" id="KAK4587579.1"/>
    </source>
</evidence>
<feature type="compositionally biased region" description="Basic and acidic residues" evidence="1">
    <location>
        <begin position="1"/>
        <end position="21"/>
    </location>
</feature>
<dbReference type="Gene3D" id="6.20.50.20">
    <property type="match status" value="1"/>
</dbReference>
<dbReference type="PANTHER" id="PTHR36072">
    <property type="entry name" value="OS01G0541600 PROTEIN"/>
    <property type="match status" value="1"/>
</dbReference>
<dbReference type="PANTHER" id="PTHR36072:SF2">
    <property type="entry name" value="OS01G0531000 PROTEIN"/>
    <property type="match status" value="1"/>
</dbReference>